<protein>
    <submittedName>
        <fullName evidence="1">Uncharacterized protein</fullName>
    </submittedName>
</protein>
<sequence>MFPIKLDEQRTRCKGTAVNTDDTTATMRTRNSKLPSATIGNCDPFPIGGTQSGGHLIHHSRDLLLVVTSTMYGRFHARLGSEKRYVLRVTKRNVTRTNCPLFESEGSRCGMWQLGEWRTSISYSPTNLSHKDFQSACQVMATPAGIRNAGTRDNVGCVPMAAAVGAYKLFLFEKDFKRLFKIPSSASTHSCFPMTDICIAMANVQKSPSSHEQLCLGRNGCRSKFSLTPCLNTVSVGACDRNRRRPIGPYHTGHYPVLYSIDYWPVINQWRTELILTHSNVLYPRSHPSKATRVQHPARSPDFREWESCRTMPLVGGFSRGSPVSPAPSFRRRFIYTSITLCISLDIPVYLPDTAPMSVY</sequence>
<dbReference type="EMBL" id="JARBHB010000003">
    <property type="protein sequence ID" value="KAJ8888175.1"/>
    <property type="molecule type" value="Genomic_DNA"/>
</dbReference>
<proteinExistence type="predicted"/>
<keyword evidence="2" id="KW-1185">Reference proteome</keyword>
<name>A0ABQ9HVT9_9NEOP</name>
<gene>
    <name evidence="1" type="ORF">PR048_007662</name>
</gene>
<evidence type="ECO:0000313" key="1">
    <source>
        <dbReference type="EMBL" id="KAJ8888175.1"/>
    </source>
</evidence>
<reference evidence="1 2" key="1">
    <citation type="submission" date="2023-02" db="EMBL/GenBank/DDBJ databases">
        <title>LHISI_Scaffold_Assembly.</title>
        <authorList>
            <person name="Stuart O.P."/>
            <person name="Cleave R."/>
            <person name="Magrath M.J.L."/>
            <person name="Mikheyev A.S."/>
        </authorList>
    </citation>
    <scope>NUCLEOTIDE SEQUENCE [LARGE SCALE GENOMIC DNA]</scope>
    <source>
        <strain evidence="1">Daus_M_001</strain>
        <tissue evidence="1">Leg muscle</tissue>
    </source>
</reference>
<dbReference type="Proteomes" id="UP001159363">
    <property type="component" value="Chromosome 3"/>
</dbReference>
<accession>A0ABQ9HVT9</accession>
<organism evidence="1 2">
    <name type="scientific">Dryococelus australis</name>
    <dbReference type="NCBI Taxonomy" id="614101"/>
    <lineage>
        <taxon>Eukaryota</taxon>
        <taxon>Metazoa</taxon>
        <taxon>Ecdysozoa</taxon>
        <taxon>Arthropoda</taxon>
        <taxon>Hexapoda</taxon>
        <taxon>Insecta</taxon>
        <taxon>Pterygota</taxon>
        <taxon>Neoptera</taxon>
        <taxon>Polyneoptera</taxon>
        <taxon>Phasmatodea</taxon>
        <taxon>Verophasmatodea</taxon>
        <taxon>Anareolatae</taxon>
        <taxon>Phasmatidae</taxon>
        <taxon>Eurycanthinae</taxon>
        <taxon>Dryococelus</taxon>
    </lineage>
</organism>
<evidence type="ECO:0000313" key="2">
    <source>
        <dbReference type="Proteomes" id="UP001159363"/>
    </source>
</evidence>
<comment type="caution">
    <text evidence="1">The sequence shown here is derived from an EMBL/GenBank/DDBJ whole genome shotgun (WGS) entry which is preliminary data.</text>
</comment>